<organism evidence="1 2">
    <name type="scientific">Allokutzneria multivorans</name>
    <dbReference type="NCBI Taxonomy" id="1142134"/>
    <lineage>
        <taxon>Bacteria</taxon>
        <taxon>Bacillati</taxon>
        <taxon>Actinomycetota</taxon>
        <taxon>Actinomycetes</taxon>
        <taxon>Pseudonocardiales</taxon>
        <taxon>Pseudonocardiaceae</taxon>
        <taxon>Allokutzneria</taxon>
    </lineage>
</organism>
<protein>
    <submittedName>
        <fullName evidence="1">Uncharacterized protein</fullName>
    </submittedName>
</protein>
<dbReference type="RefSeq" id="WP_344880448.1">
    <property type="nucleotide sequence ID" value="NZ_BAABAL010000018.1"/>
</dbReference>
<sequence>MLTDPAPPTLVLASATQLRVVEVYEADVLIDRFGELREMASYAGR</sequence>
<evidence type="ECO:0000313" key="2">
    <source>
        <dbReference type="Proteomes" id="UP001501747"/>
    </source>
</evidence>
<keyword evidence="2" id="KW-1185">Reference proteome</keyword>
<evidence type="ECO:0000313" key="1">
    <source>
        <dbReference type="EMBL" id="GAA4023177.1"/>
    </source>
</evidence>
<gene>
    <name evidence="1" type="ORF">GCM10022247_54350</name>
</gene>
<accession>A0ABP7T9V3</accession>
<comment type="caution">
    <text evidence="1">The sequence shown here is derived from an EMBL/GenBank/DDBJ whole genome shotgun (WGS) entry which is preliminary data.</text>
</comment>
<name>A0ABP7T9V3_9PSEU</name>
<dbReference type="EMBL" id="BAABAL010000018">
    <property type="protein sequence ID" value="GAA4023177.1"/>
    <property type="molecule type" value="Genomic_DNA"/>
</dbReference>
<proteinExistence type="predicted"/>
<reference evidence="2" key="1">
    <citation type="journal article" date="2019" name="Int. J. Syst. Evol. Microbiol.">
        <title>The Global Catalogue of Microorganisms (GCM) 10K type strain sequencing project: providing services to taxonomists for standard genome sequencing and annotation.</title>
        <authorList>
            <consortium name="The Broad Institute Genomics Platform"/>
            <consortium name="The Broad Institute Genome Sequencing Center for Infectious Disease"/>
            <person name="Wu L."/>
            <person name="Ma J."/>
        </authorList>
    </citation>
    <scope>NUCLEOTIDE SEQUENCE [LARGE SCALE GENOMIC DNA]</scope>
    <source>
        <strain evidence="2">JCM 17342</strain>
    </source>
</reference>
<dbReference type="Proteomes" id="UP001501747">
    <property type="component" value="Unassembled WGS sequence"/>
</dbReference>